<dbReference type="PANTHER" id="PTHR42940:SF7">
    <property type="entry name" value="ALCOHOL DEHYDROGENASE-LIKE N-TERMINAL DOMAIN-CONTAINING PROTEIN"/>
    <property type="match status" value="1"/>
</dbReference>
<feature type="domain" description="Enoyl reductase (ER)" evidence="8">
    <location>
        <begin position="17"/>
        <end position="338"/>
    </location>
</feature>
<keyword evidence="4 7" id="KW-0862">Zinc</keyword>
<evidence type="ECO:0000259" key="8">
    <source>
        <dbReference type="SMART" id="SM00829"/>
    </source>
</evidence>
<dbReference type="EMBL" id="LYCR01000038">
    <property type="protein sequence ID" value="OGM45834.1"/>
    <property type="molecule type" value="Genomic_DNA"/>
</dbReference>
<comment type="caution">
    <text evidence="9">The sequence shown here is derived from an EMBL/GenBank/DDBJ whole genome shotgun (WGS) entry which is preliminary data.</text>
</comment>
<evidence type="ECO:0000313" key="10">
    <source>
        <dbReference type="Proteomes" id="UP000179179"/>
    </source>
</evidence>
<evidence type="ECO:0000256" key="1">
    <source>
        <dbReference type="ARBA" id="ARBA00001947"/>
    </source>
</evidence>
<accession>A0A1F8A282</accession>
<evidence type="ECO:0000256" key="4">
    <source>
        <dbReference type="ARBA" id="ARBA00022833"/>
    </source>
</evidence>
<evidence type="ECO:0000256" key="5">
    <source>
        <dbReference type="ARBA" id="ARBA00023002"/>
    </source>
</evidence>
<dbReference type="InterPro" id="IPR013149">
    <property type="entry name" value="ADH-like_C"/>
</dbReference>
<dbReference type="InterPro" id="IPR013154">
    <property type="entry name" value="ADH-like_N"/>
</dbReference>
<dbReference type="InterPro" id="IPR036291">
    <property type="entry name" value="NAD(P)-bd_dom_sf"/>
</dbReference>
<evidence type="ECO:0000256" key="3">
    <source>
        <dbReference type="ARBA" id="ARBA00022723"/>
    </source>
</evidence>
<dbReference type="PROSITE" id="PS00059">
    <property type="entry name" value="ADH_ZINC"/>
    <property type="match status" value="1"/>
</dbReference>
<dbReference type="SMART" id="SM00829">
    <property type="entry name" value="PKS_ER"/>
    <property type="match status" value="1"/>
</dbReference>
<sequence>MPALPKTYKTWVIASVGAPLELREVELKLPGPGEILVKVRACGVCFTDVAVQKGELGDNLFPRVPGHEIVGDIVAIGEGVQGLSLDQRIGGAWLGGHDNVCRSCRRGLFQACSNAVYNGASRDGGYAEYVLLRSEAAVPVPKDMDPADAAPLLCAGLTVFNAIRKAHIEQGNLVAIQGIGGLGHMAIQYARKMGYKVAVLSSNASKKDLALELGAHEYIDTGSEDAVKRLQGLGGAALILATASHGKAVTPLTAALQPAGKMLLVSPSGAMEFNTNDLIMGTSAIQGWLTGNALDAEDTIDFAQTFGVKCMIERFAFQDAPKAMDYMVSGAVRFRSVLVFD</sequence>
<dbReference type="PANTHER" id="PTHR42940">
    <property type="entry name" value="ALCOHOL DEHYDROGENASE 1-RELATED"/>
    <property type="match status" value="1"/>
</dbReference>
<dbReference type="Pfam" id="PF08240">
    <property type="entry name" value="ADH_N"/>
    <property type="match status" value="1"/>
</dbReference>
<dbReference type="SUPFAM" id="SSF51735">
    <property type="entry name" value="NAD(P)-binding Rossmann-fold domains"/>
    <property type="match status" value="1"/>
</dbReference>
<dbReference type="GO" id="GO:0005737">
    <property type="term" value="C:cytoplasm"/>
    <property type="evidence" value="ECO:0007669"/>
    <property type="project" value="TreeGrafter"/>
</dbReference>
<keyword evidence="5" id="KW-0560">Oxidoreductase</keyword>
<keyword evidence="10" id="KW-1185">Reference proteome</keyword>
<dbReference type="Pfam" id="PF00107">
    <property type="entry name" value="ADH_zinc_N"/>
    <property type="match status" value="1"/>
</dbReference>
<dbReference type="InterPro" id="IPR011032">
    <property type="entry name" value="GroES-like_sf"/>
</dbReference>
<keyword evidence="6" id="KW-0520">NAD</keyword>
<keyword evidence="3 7" id="KW-0479">Metal-binding</keyword>
<dbReference type="FunFam" id="3.40.50.720:FF:000039">
    <property type="entry name" value="Alcohol dehydrogenase AdhP"/>
    <property type="match status" value="1"/>
</dbReference>
<name>A0A1F8A282_9EURO</name>
<dbReference type="Proteomes" id="UP000179179">
    <property type="component" value="Unassembled WGS sequence"/>
</dbReference>
<organism evidence="9 10">
    <name type="scientific">Aspergillus bombycis</name>
    <dbReference type="NCBI Taxonomy" id="109264"/>
    <lineage>
        <taxon>Eukaryota</taxon>
        <taxon>Fungi</taxon>
        <taxon>Dikarya</taxon>
        <taxon>Ascomycota</taxon>
        <taxon>Pezizomycotina</taxon>
        <taxon>Eurotiomycetes</taxon>
        <taxon>Eurotiomycetidae</taxon>
        <taxon>Eurotiales</taxon>
        <taxon>Aspergillaceae</taxon>
        <taxon>Aspergillus</taxon>
    </lineage>
</organism>
<dbReference type="Gene3D" id="3.40.50.720">
    <property type="entry name" value="NAD(P)-binding Rossmann-like Domain"/>
    <property type="match status" value="1"/>
</dbReference>
<dbReference type="Gene3D" id="3.90.180.10">
    <property type="entry name" value="Medium-chain alcohol dehydrogenases, catalytic domain"/>
    <property type="match status" value="1"/>
</dbReference>
<dbReference type="OrthoDB" id="1560166at2759"/>
<dbReference type="GO" id="GO:0008270">
    <property type="term" value="F:zinc ion binding"/>
    <property type="evidence" value="ECO:0007669"/>
    <property type="project" value="InterPro"/>
</dbReference>
<comment type="similarity">
    <text evidence="2 7">Belongs to the zinc-containing alcohol dehydrogenase family.</text>
</comment>
<evidence type="ECO:0000313" key="9">
    <source>
        <dbReference type="EMBL" id="OGM45834.1"/>
    </source>
</evidence>
<reference evidence="9 10" key="1">
    <citation type="journal article" date="2016" name="Genome Biol. Evol.">
        <title>Draft genome sequence of an aflatoxigenic Aspergillus species, A. bombycis.</title>
        <authorList>
            <person name="Moore G.G."/>
            <person name="Mack B.M."/>
            <person name="Beltz S.B."/>
            <person name="Gilbert M.K."/>
        </authorList>
    </citation>
    <scope>NUCLEOTIDE SEQUENCE [LARGE SCALE GENOMIC DNA]</scope>
    <source>
        <strain evidence="10">NRRL 26010</strain>
    </source>
</reference>
<evidence type="ECO:0000256" key="6">
    <source>
        <dbReference type="ARBA" id="ARBA00023027"/>
    </source>
</evidence>
<dbReference type="SUPFAM" id="SSF50129">
    <property type="entry name" value="GroES-like"/>
    <property type="match status" value="1"/>
</dbReference>
<dbReference type="RefSeq" id="XP_022389551.1">
    <property type="nucleotide sequence ID" value="XM_022532616.1"/>
</dbReference>
<dbReference type="STRING" id="109264.A0A1F8A282"/>
<dbReference type="GeneID" id="34448877"/>
<dbReference type="GO" id="GO:0004022">
    <property type="term" value="F:alcohol dehydrogenase (NAD+) activity"/>
    <property type="evidence" value="ECO:0007669"/>
    <property type="project" value="TreeGrafter"/>
</dbReference>
<dbReference type="InterPro" id="IPR020843">
    <property type="entry name" value="ER"/>
</dbReference>
<evidence type="ECO:0000256" key="2">
    <source>
        <dbReference type="ARBA" id="ARBA00008072"/>
    </source>
</evidence>
<dbReference type="CDD" id="cd08296">
    <property type="entry name" value="CAD_like"/>
    <property type="match status" value="1"/>
</dbReference>
<protein>
    <recommendedName>
        <fullName evidence="8">Enoyl reductase (ER) domain-containing protein</fullName>
    </recommendedName>
</protein>
<evidence type="ECO:0000256" key="7">
    <source>
        <dbReference type="RuleBase" id="RU361277"/>
    </source>
</evidence>
<comment type="cofactor">
    <cofactor evidence="1 7">
        <name>Zn(2+)</name>
        <dbReference type="ChEBI" id="CHEBI:29105"/>
    </cofactor>
</comment>
<dbReference type="InterPro" id="IPR002328">
    <property type="entry name" value="ADH_Zn_CS"/>
</dbReference>
<gene>
    <name evidence="9" type="ORF">ABOM_005487</name>
</gene>
<dbReference type="AlphaFoldDB" id="A0A1F8A282"/>
<proteinExistence type="inferred from homology"/>